<evidence type="ECO:0000256" key="11">
    <source>
        <dbReference type="ARBA" id="ARBA00023306"/>
    </source>
</evidence>
<comment type="similarity">
    <text evidence="2">Belongs to the SMC family. SMC4 subfamily.</text>
</comment>
<dbReference type="PANTHER" id="PTHR18937">
    <property type="entry name" value="STRUCTURAL MAINTENANCE OF CHROMOSOMES SMC FAMILY MEMBER"/>
    <property type="match status" value="1"/>
</dbReference>
<evidence type="ECO:0000256" key="7">
    <source>
        <dbReference type="ARBA" id="ARBA00022840"/>
    </source>
</evidence>
<dbReference type="PANTHER" id="PTHR18937:SF172">
    <property type="entry name" value="STRUCTURAL MAINTENANCE OF CHROMOSOMES PROTEIN"/>
    <property type="match status" value="1"/>
</dbReference>
<gene>
    <name evidence="15" type="ordered locus">MTR_7g091430</name>
</gene>
<dbReference type="SUPFAM" id="SSF52540">
    <property type="entry name" value="P-loop containing nucleoside triphosphate hydrolases"/>
    <property type="match status" value="1"/>
</dbReference>
<evidence type="ECO:0000256" key="13">
    <source>
        <dbReference type="SAM" id="MobiDB-lite"/>
    </source>
</evidence>
<dbReference type="FunFam" id="1.20.1060.20:FF:000003">
    <property type="entry name" value="Structural maintenance of chromosomes 4"/>
    <property type="match status" value="1"/>
</dbReference>
<dbReference type="SMART" id="SM00968">
    <property type="entry name" value="SMC_hinge"/>
    <property type="match status" value="1"/>
</dbReference>
<keyword evidence="10" id="KW-0539">Nucleus</keyword>
<dbReference type="eggNOG" id="KOG0996">
    <property type="taxonomic scope" value="Eukaryota"/>
</dbReference>
<protein>
    <recommendedName>
        <fullName evidence="3">Structural maintenance of chromosomes protein 4</fullName>
    </recommendedName>
</protein>
<evidence type="ECO:0000256" key="5">
    <source>
        <dbReference type="ARBA" id="ARBA00022741"/>
    </source>
</evidence>
<feature type="coiled-coil region" evidence="12">
    <location>
        <begin position="326"/>
        <end position="381"/>
    </location>
</feature>
<keyword evidence="7" id="KW-0067">ATP-binding</keyword>
<dbReference type="EnsemblPlants" id="AES81360">
    <property type="protein sequence ID" value="AES81360"/>
    <property type="gene ID" value="MTR_7g091430"/>
</dbReference>
<dbReference type="InterPro" id="IPR027417">
    <property type="entry name" value="P-loop_NTPase"/>
</dbReference>
<evidence type="ECO:0000256" key="12">
    <source>
        <dbReference type="SAM" id="Coils"/>
    </source>
</evidence>
<evidence type="ECO:0000313" key="16">
    <source>
        <dbReference type="EnsemblPlants" id="AES81360"/>
    </source>
</evidence>
<dbReference type="InterPro" id="IPR036277">
    <property type="entry name" value="SMC_hinge_sf"/>
</dbReference>
<dbReference type="STRING" id="3880.G7KTI2"/>
<keyword evidence="11" id="KW-0131">Cell cycle</keyword>
<feature type="coiled-coil region" evidence="12">
    <location>
        <begin position="420"/>
        <end position="447"/>
    </location>
</feature>
<dbReference type="Proteomes" id="UP000002051">
    <property type="component" value="Unassembled WGS sequence"/>
</dbReference>
<dbReference type="GO" id="GO:0000796">
    <property type="term" value="C:condensin complex"/>
    <property type="evidence" value="ECO:0000318"/>
    <property type="project" value="GO_Central"/>
</dbReference>
<dbReference type="Pfam" id="PF06470">
    <property type="entry name" value="SMC_hinge"/>
    <property type="match status" value="1"/>
</dbReference>
<dbReference type="EMBL" id="CM001223">
    <property type="protein sequence ID" value="AES81360.2"/>
    <property type="molecule type" value="Genomic_DNA"/>
</dbReference>
<feature type="coiled-coil region" evidence="12">
    <location>
        <begin position="507"/>
        <end position="604"/>
    </location>
</feature>
<reference evidence="15 17" key="1">
    <citation type="journal article" date="2011" name="Nature">
        <title>The Medicago genome provides insight into the evolution of rhizobial symbioses.</title>
        <authorList>
            <person name="Young N.D."/>
            <person name="Debelle F."/>
            <person name="Oldroyd G.E."/>
            <person name="Geurts R."/>
            <person name="Cannon S.B."/>
            <person name="Udvardi M.K."/>
            <person name="Benedito V.A."/>
            <person name="Mayer K.F."/>
            <person name="Gouzy J."/>
            <person name="Schoof H."/>
            <person name="Van de Peer Y."/>
            <person name="Proost S."/>
            <person name="Cook D.R."/>
            <person name="Meyers B.C."/>
            <person name="Spannagl M."/>
            <person name="Cheung F."/>
            <person name="De Mita S."/>
            <person name="Krishnakumar V."/>
            <person name="Gundlach H."/>
            <person name="Zhou S."/>
            <person name="Mudge J."/>
            <person name="Bharti A.K."/>
            <person name="Murray J.D."/>
            <person name="Naoumkina M.A."/>
            <person name="Rosen B."/>
            <person name="Silverstein K.A."/>
            <person name="Tang H."/>
            <person name="Rombauts S."/>
            <person name="Zhao P.X."/>
            <person name="Zhou P."/>
            <person name="Barbe V."/>
            <person name="Bardou P."/>
            <person name="Bechner M."/>
            <person name="Bellec A."/>
            <person name="Berger A."/>
            <person name="Berges H."/>
            <person name="Bidwell S."/>
            <person name="Bisseling T."/>
            <person name="Choisne N."/>
            <person name="Couloux A."/>
            <person name="Denny R."/>
            <person name="Deshpande S."/>
            <person name="Dai X."/>
            <person name="Doyle J.J."/>
            <person name="Dudez A.M."/>
            <person name="Farmer A.D."/>
            <person name="Fouteau S."/>
            <person name="Franken C."/>
            <person name="Gibelin C."/>
            <person name="Gish J."/>
            <person name="Goldstein S."/>
            <person name="Gonzalez A.J."/>
            <person name="Green P.J."/>
            <person name="Hallab A."/>
            <person name="Hartog M."/>
            <person name="Hua A."/>
            <person name="Humphray S.J."/>
            <person name="Jeong D.H."/>
            <person name="Jing Y."/>
            <person name="Jocker A."/>
            <person name="Kenton S.M."/>
            <person name="Kim D.J."/>
            <person name="Klee K."/>
            <person name="Lai H."/>
            <person name="Lang C."/>
            <person name="Lin S."/>
            <person name="Macmil S.L."/>
            <person name="Magdelenat G."/>
            <person name="Matthews L."/>
            <person name="McCorrison J."/>
            <person name="Monaghan E.L."/>
            <person name="Mun J.H."/>
            <person name="Najar F.Z."/>
            <person name="Nicholson C."/>
            <person name="Noirot C."/>
            <person name="O'Bleness M."/>
            <person name="Paule C.R."/>
            <person name="Poulain J."/>
            <person name="Prion F."/>
            <person name="Qin B."/>
            <person name="Qu C."/>
            <person name="Retzel E.F."/>
            <person name="Riddle C."/>
            <person name="Sallet E."/>
            <person name="Samain S."/>
            <person name="Samson N."/>
            <person name="Sanders I."/>
            <person name="Saurat O."/>
            <person name="Scarpelli C."/>
            <person name="Schiex T."/>
            <person name="Segurens B."/>
            <person name="Severin A.J."/>
            <person name="Sherrier D.J."/>
            <person name="Shi R."/>
            <person name="Sims S."/>
            <person name="Singer S.R."/>
            <person name="Sinharoy S."/>
            <person name="Sterck L."/>
            <person name="Viollet A."/>
            <person name="Wang B.B."/>
            <person name="Wang K."/>
            <person name="Wang M."/>
            <person name="Wang X."/>
            <person name="Warfsmann J."/>
            <person name="Weissenbach J."/>
            <person name="White D.D."/>
            <person name="White J.D."/>
            <person name="Wiley G.B."/>
            <person name="Wincker P."/>
            <person name="Xing Y."/>
            <person name="Yang L."/>
            <person name="Yao Z."/>
            <person name="Ying F."/>
            <person name="Zhai J."/>
            <person name="Zhou L."/>
            <person name="Zuber A."/>
            <person name="Denarie J."/>
            <person name="Dixon R.A."/>
            <person name="May G.D."/>
            <person name="Schwartz D.C."/>
            <person name="Rogers J."/>
            <person name="Quetier F."/>
            <person name="Town C.D."/>
            <person name="Roe B.A."/>
        </authorList>
    </citation>
    <scope>NUCLEOTIDE SEQUENCE [LARGE SCALE GENOMIC DNA]</scope>
    <source>
        <strain evidence="15">A17</strain>
        <strain evidence="16 17">cv. Jemalong A17</strain>
    </source>
</reference>
<accession>G7KTI2</accession>
<evidence type="ECO:0000259" key="14">
    <source>
        <dbReference type="SMART" id="SM00968"/>
    </source>
</evidence>
<dbReference type="Gene3D" id="3.30.70.1620">
    <property type="match status" value="1"/>
</dbReference>
<dbReference type="SUPFAM" id="SSF75553">
    <property type="entry name" value="Smc hinge domain"/>
    <property type="match status" value="1"/>
</dbReference>
<evidence type="ECO:0000313" key="17">
    <source>
        <dbReference type="Proteomes" id="UP000002051"/>
    </source>
</evidence>
<dbReference type="Gene3D" id="1.20.1060.20">
    <property type="match status" value="1"/>
</dbReference>
<dbReference type="Pfam" id="PF02463">
    <property type="entry name" value="SMC_N"/>
    <property type="match status" value="1"/>
</dbReference>
<feature type="coiled-coil region" evidence="12">
    <location>
        <begin position="661"/>
        <end position="698"/>
    </location>
</feature>
<keyword evidence="9" id="KW-0226">DNA condensation</keyword>
<evidence type="ECO:0000256" key="2">
    <source>
        <dbReference type="ARBA" id="ARBA00006005"/>
    </source>
</evidence>
<dbReference type="AlphaFoldDB" id="G7KTI2"/>
<dbReference type="GO" id="GO:0005634">
    <property type="term" value="C:nucleus"/>
    <property type="evidence" value="ECO:0007669"/>
    <property type="project" value="UniProtKB-SubCell"/>
</dbReference>
<dbReference type="GO" id="GO:0051321">
    <property type="term" value="P:meiotic cell cycle"/>
    <property type="evidence" value="ECO:0007669"/>
    <property type="project" value="UniProtKB-KW"/>
</dbReference>
<keyword evidence="4" id="KW-0132">Cell division</keyword>
<reference evidence="15 17" key="2">
    <citation type="journal article" date="2014" name="BMC Genomics">
        <title>An improved genome release (version Mt4.0) for the model legume Medicago truncatula.</title>
        <authorList>
            <person name="Tang H."/>
            <person name="Krishnakumar V."/>
            <person name="Bidwell S."/>
            <person name="Rosen B."/>
            <person name="Chan A."/>
            <person name="Zhou S."/>
            <person name="Gentzbittel L."/>
            <person name="Childs K.L."/>
            <person name="Yandell M."/>
            <person name="Gundlach H."/>
            <person name="Mayer K.F."/>
            <person name="Schwartz D.C."/>
            <person name="Town C.D."/>
        </authorList>
    </citation>
    <scope>GENOME REANNOTATION</scope>
    <source>
        <strain evidence="16 17">cv. Jemalong A17</strain>
    </source>
</reference>
<dbReference type="FunFam" id="3.40.50.300:FF:000481">
    <property type="entry name" value="Structural maintenance of chromosomes 4"/>
    <property type="match status" value="1"/>
</dbReference>
<keyword evidence="5" id="KW-0547">Nucleotide-binding</keyword>
<name>G7KTI2_MEDTR</name>
<reference evidence="16" key="3">
    <citation type="submission" date="2015-04" db="UniProtKB">
        <authorList>
            <consortium name="EnsemblPlants"/>
        </authorList>
    </citation>
    <scope>IDENTIFICATION</scope>
    <source>
        <strain evidence="16">cv. Jemalong A17</strain>
    </source>
</reference>
<feature type="domain" description="SMC hinge" evidence="14">
    <location>
        <begin position="160"/>
        <end position="276"/>
    </location>
</feature>
<evidence type="ECO:0000256" key="8">
    <source>
        <dbReference type="ARBA" id="ARBA00023054"/>
    </source>
</evidence>
<organism evidence="15 17">
    <name type="scientific">Medicago truncatula</name>
    <name type="common">Barrel medic</name>
    <name type="synonym">Medicago tribuloides</name>
    <dbReference type="NCBI Taxonomy" id="3880"/>
    <lineage>
        <taxon>Eukaryota</taxon>
        <taxon>Viridiplantae</taxon>
        <taxon>Streptophyta</taxon>
        <taxon>Embryophyta</taxon>
        <taxon>Tracheophyta</taxon>
        <taxon>Spermatophyta</taxon>
        <taxon>Magnoliopsida</taxon>
        <taxon>eudicotyledons</taxon>
        <taxon>Gunneridae</taxon>
        <taxon>Pentapetalae</taxon>
        <taxon>rosids</taxon>
        <taxon>fabids</taxon>
        <taxon>Fabales</taxon>
        <taxon>Fabaceae</taxon>
        <taxon>Papilionoideae</taxon>
        <taxon>50 kb inversion clade</taxon>
        <taxon>NPAAA clade</taxon>
        <taxon>Hologalegina</taxon>
        <taxon>IRL clade</taxon>
        <taxon>Trifolieae</taxon>
        <taxon>Medicago</taxon>
    </lineage>
</organism>
<dbReference type="GO" id="GO:0005524">
    <property type="term" value="F:ATP binding"/>
    <property type="evidence" value="ECO:0007669"/>
    <property type="project" value="UniProtKB-KW"/>
</dbReference>
<evidence type="ECO:0000256" key="4">
    <source>
        <dbReference type="ARBA" id="ARBA00022618"/>
    </source>
</evidence>
<evidence type="ECO:0000256" key="10">
    <source>
        <dbReference type="ARBA" id="ARBA00023242"/>
    </source>
</evidence>
<keyword evidence="17" id="KW-1185">Reference proteome</keyword>
<evidence type="ECO:0000256" key="3">
    <source>
        <dbReference type="ARBA" id="ARBA00018693"/>
    </source>
</evidence>
<accession>A0A0C3WCK9</accession>
<dbReference type="InterPro" id="IPR003395">
    <property type="entry name" value="RecF/RecN/SMC_N"/>
</dbReference>
<keyword evidence="8 12" id="KW-0175">Coiled coil</keyword>
<proteinExistence type="inferred from homology"/>
<dbReference type="GO" id="GO:0007076">
    <property type="term" value="P:mitotic chromosome condensation"/>
    <property type="evidence" value="ECO:0000318"/>
    <property type="project" value="GO_Central"/>
</dbReference>
<dbReference type="Gene3D" id="3.40.50.300">
    <property type="entry name" value="P-loop containing nucleotide triphosphate hydrolases"/>
    <property type="match status" value="1"/>
</dbReference>
<dbReference type="HOGENOM" id="CLU_001042_4_1_1"/>
<dbReference type="GO" id="GO:0051301">
    <property type="term" value="P:cell division"/>
    <property type="evidence" value="ECO:0007669"/>
    <property type="project" value="UniProtKB-KW"/>
</dbReference>
<feature type="compositionally biased region" description="Gly residues" evidence="13">
    <location>
        <begin position="300"/>
        <end position="312"/>
    </location>
</feature>
<dbReference type="InterPro" id="IPR010935">
    <property type="entry name" value="SMC_hinge"/>
</dbReference>
<evidence type="ECO:0000313" key="15">
    <source>
        <dbReference type="EMBL" id="AES81360.2"/>
    </source>
</evidence>
<sequence>MKDEDKFPRVDNLYAVEVLQPPVVLHFELIETEKFLSELAKFRLELEPWENDLIEHKGKLDVASSEHEGARETFKYAQNQMKSITEKIISKTASISQIKSDIEKKRHEALETQSGRNAVIAPEQVARQKVAELKSVLDSEKSQGSVLKAIMKAKETGQIEGIYGRMGDLGAIDAKFDVAISTACSGLDYIVVETTTAAQACVELLRRENLGVATFMILEKQVDLLPMMKKSVSTPEGVPRLFDIVKVQDERMKLAFFAALRNTVVAKDLDQATRIAYGGNNEFRRVVTLDGELFEKSGTMSGGGSKPKGGKMGTSIRGTNVSGEDVARAETELSGLTNELNEIRQGMMDAVKQYQDAEKNIAALKMKLAKSLKEVDSLNSQHSYIEKQFGSLEVASKPQENELDRLEELKNSIFPEEREINRLADGSKKLKEKVSELQTKIENAGGEKLKSQKLKVQKIQSVSILDIEKNFKFNMMLSVINRHKVQIETGKKMMKKLAKGIEDSKKKERLTEEEEKLNGNIKEIKQKKSAVQENYKKTQEMIDKHWDVLEEAKSEHDKMKKSVDELRASEVDADFKLKDMKKAYKELEIKGKSYKKRLDELQFAISKHLEQIQVDLVDQEKLQATLAEEHLNAACDLKKTCETVALLEAQLKEMNPNLDSIAEYRKKVSLHSERVEELNAVTRERDDIKKQYDELRKKRVVIINKYYLFYCLQMITLGGDAELELVDSLDPFSEGVVFSVRPPKKSWKNIANLSGGEKTLSSLALVFALHHYKPTPLYVMDEIDAALDFKNVSIVGHYVKDRTKDAQFIIISLRNNMFELADRLVGIYKTDNCTQSITIDPSSFVVCQKSA</sequence>
<feature type="region of interest" description="Disordered" evidence="13">
    <location>
        <begin position="298"/>
        <end position="319"/>
    </location>
</feature>
<evidence type="ECO:0000256" key="1">
    <source>
        <dbReference type="ARBA" id="ARBA00004123"/>
    </source>
</evidence>
<evidence type="ECO:0000256" key="9">
    <source>
        <dbReference type="ARBA" id="ARBA00023067"/>
    </source>
</evidence>
<evidence type="ECO:0000256" key="6">
    <source>
        <dbReference type="ARBA" id="ARBA00022776"/>
    </source>
</evidence>
<comment type="subcellular location">
    <subcellularLocation>
        <location evidence="1">Nucleus</location>
    </subcellularLocation>
</comment>
<keyword evidence="6" id="KW-0498">Mitosis</keyword>